<evidence type="ECO:0000313" key="3">
    <source>
        <dbReference type="Proteomes" id="UP000465812"/>
    </source>
</evidence>
<dbReference type="Proteomes" id="UP000465812">
    <property type="component" value="Chromosome"/>
</dbReference>
<keyword evidence="3" id="KW-1185">Reference proteome</keyword>
<dbReference type="EMBL" id="AP022590">
    <property type="protein sequence ID" value="BBY40326.1"/>
    <property type="molecule type" value="Genomic_DNA"/>
</dbReference>
<name>A0ABM7JXL7_MYCNT</name>
<protein>
    <submittedName>
        <fullName evidence="2">Uncharacterized protein</fullName>
    </submittedName>
</protein>
<evidence type="ECO:0000313" key="2">
    <source>
        <dbReference type="EMBL" id="BBY40326.1"/>
    </source>
</evidence>
<evidence type="ECO:0000256" key="1">
    <source>
        <dbReference type="SAM" id="MobiDB-lite"/>
    </source>
</evidence>
<sequence length="101" mass="10985">MRAAVHDEDALPELGSHALGNGQSEESRADDEKIETSGHRLLRVSDRVALTHLARPCRGVGPVTTAVAAPGIRDHSRGRNCLTIQYHHSSNRVTTRTIDLV</sequence>
<feature type="compositionally biased region" description="Basic and acidic residues" evidence="1">
    <location>
        <begin position="25"/>
        <end position="38"/>
    </location>
</feature>
<gene>
    <name evidence="2" type="ORF">MMAN_44600</name>
</gene>
<accession>A0ABM7JXL7</accession>
<feature type="region of interest" description="Disordered" evidence="1">
    <location>
        <begin position="1"/>
        <end position="38"/>
    </location>
</feature>
<proteinExistence type="predicted"/>
<reference evidence="2 3" key="1">
    <citation type="journal article" date="2019" name="Emerg. Microbes Infect.">
        <title>Comprehensive subspecies identification of 175 nontuberculous mycobacteria species based on 7547 genomic profiles.</title>
        <authorList>
            <person name="Matsumoto Y."/>
            <person name="Kinjo T."/>
            <person name="Motooka D."/>
            <person name="Nabeya D."/>
            <person name="Jung N."/>
            <person name="Uechi K."/>
            <person name="Horii T."/>
            <person name="Iida T."/>
            <person name="Fujita J."/>
            <person name="Nakamura S."/>
        </authorList>
    </citation>
    <scope>NUCLEOTIDE SEQUENCE [LARGE SCALE GENOMIC DNA]</scope>
    <source>
        <strain evidence="2 3">JCM 18113</strain>
    </source>
</reference>
<organism evidence="2 3">
    <name type="scientific">Mycobacterium mantenii</name>
    <dbReference type="NCBI Taxonomy" id="560555"/>
    <lineage>
        <taxon>Bacteria</taxon>
        <taxon>Bacillati</taxon>
        <taxon>Actinomycetota</taxon>
        <taxon>Actinomycetes</taxon>
        <taxon>Mycobacteriales</taxon>
        <taxon>Mycobacteriaceae</taxon>
        <taxon>Mycobacterium</taxon>
        <taxon>Mycobacterium avium complex (MAC)</taxon>
    </lineage>
</organism>